<dbReference type="PANTHER" id="PTHR16140:SF0">
    <property type="entry name" value="NON-STRUCTURAL MAINTENANCE OF CHROMOSOMES ELEMENT 4"/>
    <property type="match status" value="1"/>
</dbReference>
<sequence length="363" mass="41454">MSEEAGPSRKREDPQRRKSYSLRDEFQEATQTQKRHKVTDVSEIFQRPDAEEQKRLNKEYRALQSKADELKANLANATARDLAQALQKQALLFQNVKDTGIGTLDANLLRTNTENAMGLAKRFKIDGVTFDVDEFLIKMKGHLGLDRVELMDAEVNSDEEEEGAERQGRRGALGDWEKIGWMAARYYRRIPGAEFLYGPLQAEPKVRKVAQRRAKADIPLETRPIEVQNETASAKSRDEFTANVKTVMKTLARLDPDGEGVNFFRLVVNPDDFGQTVENCFYLSFLINQGQAGIYVKKDGEVMARSTIHEEIEEGGDQAKNQAVLEMDMETWEIAKETFEITHSEIPHRDYAEIRIQSNSWYS</sequence>
<dbReference type="PANTHER" id="PTHR16140">
    <property type="entry name" value="NON-STRUCTURAL MAINTENANCE OF CHROMOSOMES ELEMENT 4"/>
    <property type="match status" value="1"/>
</dbReference>
<dbReference type="HOGENOM" id="CLU_041037_1_0_1"/>
<comment type="similarity">
    <text evidence="2 7">Belongs to the NSE4 family.</text>
</comment>
<protein>
    <recommendedName>
        <fullName evidence="7">Non-structural maintenance of chromosomes element 4</fullName>
    </recommendedName>
</protein>
<evidence type="ECO:0000256" key="9">
    <source>
        <dbReference type="SAM" id="MobiDB-lite"/>
    </source>
</evidence>
<feature type="coiled-coil region" evidence="8">
    <location>
        <begin position="53"/>
        <end position="80"/>
    </location>
</feature>
<keyword evidence="3 7" id="KW-0227">DNA damage</keyword>
<dbReference type="GO" id="GO:0030915">
    <property type="term" value="C:Smc5-Smc6 complex"/>
    <property type="evidence" value="ECO:0007669"/>
    <property type="project" value="UniProtKB-UniRule"/>
</dbReference>
<dbReference type="GO" id="GO:0006310">
    <property type="term" value="P:DNA recombination"/>
    <property type="evidence" value="ECO:0007669"/>
    <property type="project" value="UniProtKB-UniRule"/>
</dbReference>
<organism evidence="12 13">
    <name type="scientific">Cryptococcus deuterogattii Ram5</name>
    <dbReference type="NCBI Taxonomy" id="1296110"/>
    <lineage>
        <taxon>Eukaryota</taxon>
        <taxon>Fungi</taxon>
        <taxon>Dikarya</taxon>
        <taxon>Basidiomycota</taxon>
        <taxon>Agaricomycotina</taxon>
        <taxon>Tremellomycetes</taxon>
        <taxon>Tremellales</taxon>
        <taxon>Cryptococcaceae</taxon>
        <taxon>Cryptococcus</taxon>
        <taxon>Cryptococcus gattii species complex</taxon>
    </lineage>
</organism>
<evidence type="ECO:0000256" key="6">
    <source>
        <dbReference type="ARBA" id="ARBA00023242"/>
    </source>
</evidence>
<evidence type="ECO:0000256" key="7">
    <source>
        <dbReference type="RuleBase" id="RU365071"/>
    </source>
</evidence>
<dbReference type="EMBL" id="KN847906">
    <property type="protein sequence ID" value="KIR39600.1"/>
    <property type="molecule type" value="Genomic_DNA"/>
</dbReference>
<evidence type="ECO:0000256" key="1">
    <source>
        <dbReference type="ARBA" id="ARBA00004123"/>
    </source>
</evidence>
<reference evidence="12 13" key="1">
    <citation type="submission" date="2015-01" db="EMBL/GenBank/DDBJ databases">
        <title>The Genome Sequence of Cryptococcus gattii Ram5.</title>
        <authorList>
            <consortium name="The Broad Institute Genomics Platform"/>
            <person name="Cuomo C."/>
            <person name="Litvintseva A."/>
            <person name="Chen Y."/>
            <person name="Heitman J."/>
            <person name="Sun S."/>
            <person name="Springer D."/>
            <person name="Dromer F."/>
            <person name="Young S."/>
            <person name="Zeng Q."/>
            <person name="Gargeya S."/>
            <person name="Abouelleil A."/>
            <person name="Alvarado L."/>
            <person name="Chapman S.B."/>
            <person name="Gainer-Dewar J."/>
            <person name="Goldberg J."/>
            <person name="Griggs A."/>
            <person name="Gujja S."/>
            <person name="Hansen M."/>
            <person name="Howarth C."/>
            <person name="Imamovic A."/>
            <person name="Larimer J."/>
            <person name="Murphy C."/>
            <person name="Naylor J."/>
            <person name="Pearson M."/>
            <person name="Priest M."/>
            <person name="Roberts A."/>
            <person name="Saif S."/>
            <person name="Shea T."/>
            <person name="Sykes S."/>
            <person name="Wortman J."/>
            <person name="Nusbaum C."/>
            <person name="Birren B."/>
        </authorList>
    </citation>
    <scope>NUCLEOTIDE SEQUENCE [LARGE SCALE GENOMIC DNA]</scope>
    <source>
        <strain evidence="12 13">Ram5</strain>
    </source>
</reference>
<evidence type="ECO:0000256" key="3">
    <source>
        <dbReference type="ARBA" id="ARBA00022763"/>
    </source>
</evidence>
<comment type="subunit">
    <text evidence="7">Component of the SMC5-SMC6 complex.</text>
</comment>
<comment type="function">
    <text evidence="7">Component of the SMC5-SMC6 complex, that promotes sister chromatid alignment after DNA damage and facilitates double-stranded DNA breaks (DSBs) repair via homologous recombination between sister chromatids.</text>
</comment>
<evidence type="ECO:0000259" key="11">
    <source>
        <dbReference type="Pfam" id="PF15412"/>
    </source>
</evidence>
<dbReference type="InterPro" id="IPR029225">
    <property type="entry name" value="Nse4_Nse3-bd"/>
</dbReference>
<dbReference type="Pfam" id="PF08743">
    <property type="entry name" value="Nse4_C"/>
    <property type="match status" value="1"/>
</dbReference>
<dbReference type="InterPro" id="IPR027786">
    <property type="entry name" value="Nse4/EID"/>
</dbReference>
<comment type="subcellular location">
    <subcellularLocation>
        <location evidence="1 7">Nucleus</location>
    </subcellularLocation>
</comment>
<evidence type="ECO:0000259" key="10">
    <source>
        <dbReference type="Pfam" id="PF08743"/>
    </source>
</evidence>
<evidence type="ECO:0000256" key="5">
    <source>
        <dbReference type="ARBA" id="ARBA00023204"/>
    </source>
</evidence>
<keyword evidence="8" id="KW-0175">Coiled coil</keyword>
<evidence type="ECO:0000256" key="4">
    <source>
        <dbReference type="ARBA" id="ARBA00023172"/>
    </source>
</evidence>
<dbReference type="GO" id="GO:0005634">
    <property type="term" value="C:nucleus"/>
    <property type="evidence" value="ECO:0007669"/>
    <property type="project" value="UniProtKB-SubCell"/>
</dbReference>
<keyword evidence="5 7" id="KW-0234">DNA repair</keyword>
<keyword evidence="6 7" id="KW-0539">Nucleus</keyword>
<evidence type="ECO:0000313" key="13">
    <source>
        <dbReference type="Proteomes" id="UP000053392"/>
    </source>
</evidence>
<evidence type="ECO:0000256" key="2">
    <source>
        <dbReference type="ARBA" id="ARBA00008997"/>
    </source>
</evidence>
<keyword evidence="13" id="KW-1185">Reference proteome</keyword>
<feature type="domain" description="Nse4/EID protein Nse3/MAGE-binding" evidence="11">
    <location>
        <begin position="105"/>
        <end position="162"/>
    </location>
</feature>
<feature type="domain" description="Non-structural maintenance of chromosome element 4 C-terminal" evidence="10">
    <location>
        <begin position="261"/>
        <end position="346"/>
    </location>
</feature>
<gene>
    <name evidence="12" type="ORF">I313_04626</name>
</gene>
<feature type="region of interest" description="Disordered" evidence="9">
    <location>
        <begin position="1"/>
        <end position="38"/>
    </location>
</feature>
<dbReference type="Pfam" id="PF15412">
    <property type="entry name" value="Nse4-Nse3_bdg"/>
    <property type="match status" value="1"/>
</dbReference>
<proteinExistence type="inferred from homology"/>
<dbReference type="Proteomes" id="UP000053392">
    <property type="component" value="Unassembled WGS sequence"/>
</dbReference>
<accession>A0A0D0V3V1</accession>
<dbReference type="GO" id="GO:0006281">
    <property type="term" value="P:DNA repair"/>
    <property type="evidence" value="ECO:0007669"/>
    <property type="project" value="UniProtKB-UniRule"/>
</dbReference>
<evidence type="ECO:0000313" key="12">
    <source>
        <dbReference type="EMBL" id="KIR39600.1"/>
    </source>
</evidence>
<dbReference type="AlphaFoldDB" id="A0A0D0V3V1"/>
<feature type="compositionally biased region" description="Basic and acidic residues" evidence="9">
    <location>
        <begin position="1"/>
        <end position="26"/>
    </location>
</feature>
<dbReference type="OrthoDB" id="361242at2759"/>
<dbReference type="InterPro" id="IPR014854">
    <property type="entry name" value="Nse4_C"/>
</dbReference>
<keyword evidence="4 7" id="KW-0233">DNA recombination</keyword>
<name>A0A0D0V3V1_9TREE</name>
<evidence type="ECO:0000256" key="8">
    <source>
        <dbReference type="SAM" id="Coils"/>
    </source>
</evidence>